<reference evidence="2" key="1">
    <citation type="submission" date="2016-10" db="EMBL/GenBank/DDBJ databases">
        <authorList>
            <person name="Varghese N."/>
            <person name="Submissions S."/>
        </authorList>
    </citation>
    <scope>NUCLEOTIDE SEQUENCE [LARGE SCALE GENOMIC DNA]</scope>
    <source>
        <strain evidence="2">B4,CECT 8067,JCM 17497</strain>
    </source>
</reference>
<keyword evidence="2" id="KW-1185">Reference proteome</keyword>
<dbReference type="Proteomes" id="UP000198882">
    <property type="component" value="Unassembled WGS sequence"/>
</dbReference>
<protein>
    <submittedName>
        <fullName evidence="1">Uncharacterized protein</fullName>
    </submittedName>
</protein>
<proteinExistence type="predicted"/>
<name>A0A1G8TKS2_9EURY</name>
<dbReference type="AlphaFoldDB" id="A0A1G8TKS2"/>
<sequence>MSHQSMAALGENRISNYWLETRIPFRVRILQPFALEKVHHSLAESIVRNRR</sequence>
<evidence type="ECO:0000313" key="2">
    <source>
        <dbReference type="Proteomes" id="UP000198882"/>
    </source>
</evidence>
<organism evidence="1 2">
    <name type="scientific">Natronorubrum texcoconense</name>
    <dbReference type="NCBI Taxonomy" id="1095776"/>
    <lineage>
        <taxon>Archaea</taxon>
        <taxon>Methanobacteriati</taxon>
        <taxon>Methanobacteriota</taxon>
        <taxon>Stenosarchaea group</taxon>
        <taxon>Halobacteria</taxon>
        <taxon>Halobacteriales</taxon>
        <taxon>Natrialbaceae</taxon>
        <taxon>Natronorubrum</taxon>
    </lineage>
</organism>
<evidence type="ECO:0000313" key="1">
    <source>
        <dbReference type="EMBL" id="SDJ42131.1"/>
    </source>
</evidence>
<dbReference type="EMBL" id="FNFE01000001">
    <property type="protein sequence ID" value="SDJ42131.1"/>
    <property type="molecule type" value="Genomic_DNA"/>
</dbReference>
<gene>
    <name evidence="1" type="ORF">SAMN04515672_0508</name>
</gene>
<accession>A0A1G8TKS2</accession>